<feature type="region of interest" description="Disordered" evidence="7">
    <location>
        <begin position="295"/>
        <end position="315"/>
    </location>
</feature>
<dbReference type="EMBL" id="HBIX01021309">
    <property type="protein sequence ID" value="CAE0722216.1"/>
    <property type="molecule type" value="Transcribed_RNA"/>
</dbReference>
<dbReference type="InterPro" id="IPR012393">
    <property type="entry name" value="Tricorn_protease"/>
</dbReference>
<feature type="region of interest" description="Disordered" evidence="7">
    <location>
        <begin position="924"/>
        <end position="945"/>
    </location>
</feature>
<feature type="region of interest" description="Disordered" evidence="7">
    <location>
        <begin position="562"/>
        <end position="598"/>
    </location>
</feature>
<dbReference type="GO" id="GO:0008236">
    <property type="term" value="F:serine-type peptidase activity"/>
    <property type="evidence" value="ECO:0007669"/>
    <property type="project" value="UniProtKB-KW"/>
</dbReference>
<dbReference type="Gene3D" id="2.30.42.10">
    <property type="match status" value="1"/>
</dbReference>
<comment type="subcellular location">
    <subcellularLocation>
        <location evidence="1">Cytoplasm</location>
    </subcellularLocation>
</comment>
<dbReference type="PANTHER" id="PTHR43253:SF1">
    <property type="entry name" value="TRICORN PROTEASE HOMOLOG 2-RELATED"/>
    <property type="match status" value="1"/>
</dbReference>
<evidence type="ECO:0000313" key="10">
    <source>
        <dbReference type="EMBL" id="CAE0722214.1"/>
    </source>
</evidence>
<dbReference type="Gene3D" id="3.90.226.10">
    <property type="entry name" value="2-enoyl-CoA Hydratase, Chain A, domain 1"/>
    <property type="match status" value="1"/>
</dbReference>
<protein>
    <recommendedName>
        <fullName evidence="8">Tail specific protease domain-containing protein</fullName>
    </recommendedName>
</protein>
<organism evidence="9">
    <name type="scientific">Pseudo-nitzschia australis</name>
    <dbReference type="NCBI Taxonomy" id="44445"/>
    <lineage>
        <taxon>Eukaryota</taxon>
        <taxon>Sar</taxon>
        <taxon>Stramenopiles</taxon>
        <taxon>Ochrophyta</taxon>
        <taxon>Bacillariophyta</taxon>
        <taxon>Bacillariophyceae</taxon>
        <taxon>Bacillariophycidae</taxon>
        <taxon>Bacillariales</taxon>
        <taxon>Bacillariaceae</taxon>
        <taxon>Pseudo-nitzschia</taxon>
    </lineage>
</organism>
<gene>
    <name evidence="9" type="ORF">PAUS00366_LOCUS14967</name>
    <name evidence="10" type="ORF">PAUS00366_LOCUS14969</name>
    <name evidence="11" type="ORF">PAUS00366_LOCUS14971</name>
</gene>
<evidence type="ECO:0000256" key="2">
    <source>
        <dbReference type="ARBA" id="ARBA00008524"/>
    </source>
</evidence>
<name>A0A6V0AKR3_9STRA</name>
<dbReference type="Pfam" id="PF03572">
    <property type="entry name" value="Peptidase_S41"/>
    <property type="match status" value="1"/>
</dbReference>
<keyword evidence="3" id="KW-0963">Cytoplasm</keyword>
<reference evidence="9" key="1">
    <citation type="submission" date="2021-01" db="EMBL/GenBank/DDBJ databases">
        <authorList>
            <person name="Corre E."/>
            <person name="Pelletier E."/>
            <person name="Niang G."/>
            <person name="Scheremetjew M."/>
            <person name="Finn R."/>
            <person name="Kale V."/>
            <person name="Holt S."/>
            <person name="Cochrane G."/>
            <person name="Meng A."/>
            <person name="Brown T."/>
            <person name="Cohen L."/>
        </authorList>
    </citation>
    <scope>NUCLEOTIDE SEQUENCE</scope>
    <source>
        <strain evidence="9">10249 10 AB</strain>
    </source>
</reference>
<dbReference type="EMBL" id="HBIX01021303">
    <property type="protein sequence ID" value="CAE0722212.1"/>
    <property type="molecule type" value="Transcribed_RNA"/>
</dbReference>
<evidence type="ECO:0000259" key="8">
    <source>
        <dbReference type="SMART" id="SM00245"/>
    </source>
</evidence>
<evidence type="ECO:0000256" key="3">
    <source>
        <dbReference type="ARBA" id="ARBA00022490"/>
    </source>
</evidence>
<proteinExistence type="inferred from homology"/>
<dbReference type="SUPFAM" id="SSF50156">
    <property type="entry name" value="PDZ domain-like"/>
    <property type="match status" value="1"/>
</dbReference>
<dbReference type="GO" id="GO:0006508">
    <property type="term" value="P:proteolysis"/>
    <property type="evidence" value="ECO:0007669"/>
    <property type="project" value="UniProtKB-KW"/>
</dbReference>
<evidence type="ECO:0000256" key="4">
    <source>
        <dbReference type="ARBA" id="ARBA00022670"/>
    </source>
</evidence>
<dbReference type="Pfam" id="PF14684">
    <property type="entry name" value="Tricorn_C1"/>
    <property type="match status" value="1"/>
</dbReference>
<dbReference type="Pfam" id="PF17820">
    <property type="entry name" value="PDZ_6"/>
    <property type="match status" value="1"/>
</dbReference>
<feature type="compositionally biased region" description="Basic and acidic residues" evidence="7">
    <location>
        <begin position="584"/>
        <end position="598"/>
    </location>
</feature>
<dbReference type="InterPro" id="IPR028204">
    <property type="entry name" value="Tricorn_C1"/>
</dbReference>
<evidence type="ECO:0000256" key="1">
    <source>
        <dbReference type="ARBA" id="ARBA00004496"/>
    </source>
</evidence>
<keyword evidence="6" id="KW-0720">Serine protease</keyword>
<dbReference type="PANTHER" id="PTHR43253">
    <property type="entry name" value="TRICORN PROTEASE HOMOLOG 2-RELATED"/>
    <property type="match status" value="1"/>
</dbReference>
<evidence type="ECO:0000256" key="6">
    <source>
        <dbReference type="ARBA" id="ARBA00022825"/>
    </source>
</evidence>
<dbReference type="InterPro" id="IPR036034">
    <property type="entry name" value="PDZ_sf"/>
</dbReference>
<dbReference type="Gene3D" id="3.30.750.44">
    <property type="match status" value="1"/>
</dbReference>
<evidence type="ECO:0000313" key="11">
    <source>
        <dbReference type="EMBL" id="CAE0722216.1"/>
    </source>
</evidence>
<feature type="compositionally biased region" description="Low complexity" evidence="7">
    <location>
        <begin position="925"/>
        <end position="942"/>
    </location>
</feature>
<dbReference type="InterPro" id="IPR041489">
    <property type="entry name" value="PDZ_6"/>
</dbReference>
<dbReference type="InterPro" id="IPR029045">
    <property type="entry name" value="ClpP/crotonase-like_dom_sf"/>
</dbReference>
<comment type="similarity">
    <text evidence="2">Belongs to the peptidase S41B family.</text>
</comment>
<feature type="region of interest" description="Disordered" evidence="7">
    <location>
        <begin position="513"/>
        <end position="538"/>
    </location>
</feature>
<feature type="compositionally biased region" description="Low complexity" evidence="7">
    <location>
        <begin position="513"/>
        <end position="523"/>
    </location>
</feature>
<keyword evidence="5" id="KW-0378">Hydrolase</keyword>
<evidence type="ECO:0000313" key="9">
    <source>
        <dbReference type="EMBL" id="CAE0722212.1"/>
    </source>
</evidence>
<dbReference type="CDD" id="cd07562">
    <property type="entry name" value="Peptidase_S41_TRI"/>
    <property type="match status" value="1"/>
</dbReference>
<dbReference type="SUPFAM" id="SSF52096">
    <property type="entry name" value="ClpP/crotonase"/>
    <property type="match status" value="1"/>
</dbReference>
<keyword evidence="4" id="KW-0645">Protease</keyword>
<dbReference type="AlphaFoldDB" id="A0A6V0AKR3"/>
<evidence type="ECO:0000256" key="5">
    <source>
        <dbReference type="ARBA" id="ARBA00022801"/>
    </source>
</evidence>
<evidence type="ECO:0000256" key="7">
    <source>
        <dbReference type="SAM" id="MobiDB-lite"/>
    </source>
</evidence>
<dbReference type="InterPro" id="IPR005151">
    <property type="entry name" value="Tail-specific_protease"/>
</dbReference>
<feature type="compositionally biased region" description="Low complexity" evidence="7">
    <location>
        <begin position="296"/>
        <end position="312"/>
    </location>
</feature>
<dbReference type="EMBL" id="HBIX01021305">
    <property type="protein sequence ID" value="CAE0722214.1"/>
    <property type="molecule type" value="Transcribed_RNA"/>
</dbReference>
<feature type="domain" description="Tail specific protease" evidence="8">
    <location>
        <begin position="952"/>
        <end position="1154"/>
    </location>
</feature>
<dbReference type="SMART" id="SM00245">
    <property type="entry name" value="TSPc"/>
    <property type="match status" value="1"/>
</dbReference>
<accession>A0A6V0AKR3</accession>
<sequence length="1206" mass="133544">MDMDIDIDTIPENSTTDETNANITATKTNSKSGEIGIAIDADENEDSTANTIAEDFKDNNSTKPPVKIYYDFESPELVSRNNAESGVNDHYSGKSTELKRLPITVYSDFSNDQERLVPVDMLHHYRNGDVYQTVTGATQMLLTLRGQAWVAPVGHDEIPKYQEAGKNLPARRYRVAPGAMMGGVTRILASLHVPNPVEDDTSDRRLAVILATDPLTSTAEHGFYLVETQPGASPLFVDMDRLPKPFLGGMVSGGSTRDGGLGSVKTDTLAMSPCGNRMAWSDTDGRIVVMNLPQYQQQDSDSNSTSNSTSDTEPPTIRYLVLPKQNELGEPMIGDEVELVFSPGGRYLAINHHAKNRFWINSIADLGDPLSEENKIAEIALGRIVQATPSRFNSFAPYWGKTPTDIHDFAQNKTMAKIFELDEPNDVATALFFLSDRDIKTDVTSPWGYRQRMPHFVDSCALYVLPLTAKGAEDQDVPKGEFRGDGVDELQVDSLLERMNLIESFLNSKKIAASTDTSSTATTRAEHRQKQRQRRQLAGSLHPLAGAFGYAERFFAIERQKQRRRELEGGNDEDLENATDSTGDSEKSNDGNDDDDHLKEAVFDKDMDIDFGPVDLTFARKTYRLSTIPAGDYDSLVSQTPSGELLLVEDSNLVIFEPKGFPSDQYEKKTFVASTRKLAGARLSSNRKFIILVYSPDGAIRVVPNTAAGTSALQTDLVLDESVVDSDGMHLSIWPTLEYRQLYDDAWRMLRDYFYDPDITGIDWPAVHERFLPLVERCSKREELDDVLVQMASELSALHVFVYGGEYSSPMHGDEDLEYVNQVGSLGAVLKRTPAWKGYTVMNIPEVDPDFTNIDQSSTIYSPLNDQSLRLSGQRGLQVGDVIVGVNGESVMSVPDIHMLLRGTAGRSVRLDVLRLASGSSSAISDETTASSNTTTPTSTQSNKEQVEASIESLITVPLSPGDSANLLYRAWEWKTEQLAEKLAETAGISVGYVHLKDMSGASAEDAFARGFFPNYQKQGFILDVRHNRGGNIDSWVLDVLQRKAWMYWQSRDYDTENGGIGWDMHYAFRGHVVVLVDEKTSSDGEGVSRGISELGLGKVIGTRTWGGGVWLASDNRLVDGGIASAPEIGVYNNEFGWGMGIEQMGLEPDIVVDNDPHETYTGKDRQLERAIEVLKHWIEEEPIVIPKPKTKYKDMTMGDRECKAR</sequence>
<dbReference type="GO" id="GO:0005737">
    <property type="term" value="C:cytoplasm"/>
    <property type="evidence" value="ECO:0007669"/>
    <property type="project" value="UniProtKB-SubCell"/>
</dbReference>